<comment type="caution">
    <text evidence="2">The sequence shown here is derived from an EMBL/GenBank/DDBJ whole genome shotgun (WGS) entry which is preliminary data.</text>
</comment>
<dbReference type="Proteomes" id="UP000517106">
    <property type="component" value="Unassembled WGS sequence"/>
</dbReference>
<organism evidence="2 3">
    <name type="scientific">Limosilactobacillus rudii</name>
    <dbReference type="NCBI Taxonomy" id="2759755"/>
    <lineage>
        <taxon>Bacteria</taxon>
        <taxon>Bacillati</taxon>
        <taxon>Bacillota</taxon>
        <taxon>Bacilli</taxon>
        <taxon>Lactobacillales</taxon>
        <taxon>Lactobacillaceae</taxon>
        <taxon>Limosilactobacillus</taxon>
    </lineage>
</organism>
<reference evidence="2 3" key="1">
    <citation type="submission" date="2020-07" db="EMBL/GenBank/DDBJ databases">
        <title>Description of Limosilactobacillus balticus sp. nov., Limosilactobacillus agrestis sp. nov., Limosilactobacillus albertensis sp. nov., Limosilactobacillus rudii sp. nov., Limosilactobacillus fastidiosus sp. nov., five novel Limosilactobacillus species isolated from the vertebrate gastrointestinal tract, and proposal of 6 subspecies of Limosilactobacillus reuteri adapted to the gastrointestinal tract of specific vertebrate hosts.</title>
        <authorList>
            <person name="Li F."/>
            <person name="Cheng C."/>
            <person name="Zheng J."/>
            <person name="Quevedo R.M."/>
            <person name="Li J."/>
            <person name="Roos S."/>
            <person name="Gaenzle M.G."/>
            <person name="Walter J."/>
        </authorList>
    </citation>
    <scope>NUCLEOTIDE SEQUENCE [LARGE SCALE GENOMIC DNA]</scope>
    <source>
        <strain evidence="2 3">STM2_1</strain>
    </source>
</reference>
<evidence type="ECO:0000256" key="1">
    <source>
        <dbReference type="SAM" id="Phobius"/>
    </source>
</evidence>
<evidence type="ECO:0000313" key="3">
    <source>
        <dbReference type="Proteomes" id="UP000517106"/>
    </source>
</evidence>
<keyword evidence="1" id="KW-0812">Transmembrane</keyword>
<protein>
    <submittedName>
        <fullName evidence="2">Uncharacterized protein</fullName>
    </submittedName>
</protein>
<dbReference type="AlphaFoldDB" id="A0A7W3YMS9"/>
<keyword evidence="3" id="KW-1185">Reference proteome</keyword>
<evidence type="ECO:0000313" key="2">
    <source>
        <dbReference type="EMBL" id="MBB1097784.1"/>
    </source>
</evidence>
<dbReference type="EMBL" id="JACIVA010000050">
    <property type="protein sequence ID" value="MBB1097784.1"/>
    <property type="molecule type" value="Genomic_DNA"/>
</dbReference>
<feature type="transmembrane region" description="Helical" evidence="1">
    <location>
        <begin position="50"/>
        <end position="70"/>
    </location>
</feature>
<accession>A0A7W3YMS9</accession>
<gene>
    <name evidence="2" type="ORF">H5S09_07500</name>
</gene>
<name>A0A7W3YMS9_9LACO</name>
<feature type="transmembrane region" description="Helical" evidence="1">
    <location>
        <begin position="12"/>
        <end position="30"/>
    </location>
</feature>
<keyword evidence="1" id="KW-1133">Transmembrane helix</keyword>
<proteinExistence type="predicted"/>
<sequence>MSLAQLHKIIKLAAIILWLVAIALVIVAIIKHQFWKLMPIIAYNRPQNYLGWIISFALACTIASPLIKLISLTISSTLCHVYLTCNGETCYDDV</sequence>
<keyword evidence="1" id="KW-0472">Membrane</keyword>
<dbReference type="RefSeq" id="WP_182596520.1">
    <property type="nucleotide sequence ID" value="NZ_JACIVA010000050.1"/>
</dbReference>